<evidence type="ECO:0000256" key="1">
    <source>
        <dbReference type="ARBA" id="ARBA00022741"/>
    </source>
</evidence>
<evidence type="ECO:0000256" key="6">
    <source>
        <dbReference type="SAM" id="MobiDB-lite"/>
    </source>
</evidence>
<feature type="short sequence motif" description="Q motif" evidence="5">
    <location>
        <begin position="1"/>
        <end position="29"/>
    </location>
</feature>
<dbReference type="CDD" id="cd00268">
    <property type="entry name" value="DEADc"/>
    <property type="match status" value="1"/>
</dbReference>
<evidence type="ECO:0000259" key="7">
    <source>
        <dbReference type="PROSITE" id="PS51192"/>
    </source>
</evidence>
<dbReference type="PANTHER" id="PTHR47959:SF1">
    <property type="entry name" value="ATP-DEPENDENT RNA HELICASE DBPA"/>
    <property type="match status" value="1"/>
</dbReference>
<gene>
    <name evidence="10" type="ORF">SS50377_14215</name>
    <name evidence="11" type="ORF">SS50377_22195</name>
</gene>
<dbReference type="SMART" id="SM00487">
    <property type="entry name" value="DEXDc"/>
    <property type="match status" value="1"/>
</dbReference>
<dbReference type="InterPro" id="IPR014001">
    <property type="entry name" value="Helicase_ATP-bd"/>
</dbReference>
<evidence type="ECO:0000256" key="4">
    <source>
        <dbReference type="ARBA" id="ARBA00022840"/>
    </source>
</evidence>
<reference evidence="10 11" key="1">
    <citation type="journal article" date="2014" name="PLoS Genet.">
        <title>The Genome of Spironucleus salmonicida Highlights a Fish Pathogen Adapted to Fluctuating Environments.</title>
        <authorList>
            <person name="Xu F."/>
            <person name="Jerlstrom-Hultqvist J."/>
            <person name="Einarsson E."/>
            <person name="Astvaldsson A."/>
            <person name="Svard S.G."/>
            <person name="Andersson J.O."/>
        </authorList>
    </citation>
    <scope>NUCLEOTIDE SEQUENCE</scope>
    <source>
        <strain evidence="11">ATCC 50377</strain>
    </source>
</reference>
<dbReference type="InterPro" id="IPR011545">
    <property type="entry name" value="DEAD/DEAH_box_helicase_dom"/>
</dbReference>
<keyword evidence="2" id="KW-0378">Hydrolase</keyword>
<evidence type="ECO:0000256" key="5">
    <source>
        <dbReference type="PROSITE-ProRule" id="PRU00552"/>
    </source>
</evidence>
<dbReference type="Gene3D" id="3.40.50.300">
    <property type="entry name" value="P-loop containing nucleotide triphosphate hydrolases"/>
    <property type="match status" value="2"/>
</dbReference>
<keyword evidence="1" id="KW-0547">Nucleotide-binding</keyword>
<dbReference type="InterPro" id="IPR050079">
    <property type="entry name" value="DEAD_box_RNA_helicase"/>
</dbReference>
<dbReference type="SUPFAM" id="SSF52540">
    <property type="entry name" value="P-loop containing nucleoside triphosphate hydrolases"/>
    <property type="match status" value="2"/>
</dbReference>
<dbReference type="SMART" id="SM00490">
    <property type="entry name" value="HELICc"/>
    <property type="match status" value="1"/>
</dbReference>
<dbReference type="PANTHER" id="PTHR47959">
    <property type="entry name" value="ATP-DEPENDENT RNA HELICASE RHLE-RELATED"/>
    <property type="match status" value="1"/>
</dbReference>
<dbReference type="GO" id="GO:0016787">
    <property type="term" value="F:hydrolase activity"/>
    <property type="evidence" value="ECO:0007669"/>
    <property type="project" value="UniProtKB-KW"/>
</dbReference>
<keyword evidence="3 10" id="KW-0347">Helicase</keyword>
<evidence type="ECO:0000256" key="2">
    <source>
        <dbReference type="ARBA" id="ARBA00022801"/>
    </source>
</evidence>
<evidence type="ECO:0000259" key="8">
    <source>
        <dbReference type="PROSITE" id="PS51194"/>
    </source>
</evidence>
<organism evidence="10">
    <name type="scientific">Spironucleus salmonicida</name>
    <dbReference type="NCBI Taxonomy" id="348837"/>
    <lineage>
        <taxon>Eukaryota</taxon>
        <taxon>Metamonada</taxon>
        <taxon>Diplomonadida</taxon>
        <taxon>Hexamitidae</taxon>
        <taxon>Hexamitinae</taxon>
        <taxon>Spironucleus</taxon>
    </lineage>
</organism>
<accession>V6LN47</accession>
<dbReference type="GO" id="GO:0005829">
    <property type="term" value="C:cytosol"/>
    <property type="evidence" value="ECO:0007669"/>
    <property type="project" value="TreeGrafter"/>
</dbReference>
<evidence type="ECO:0000313" key="12">
    <source>
        <dbReference type="Proteomes" id="UP000018208"/>
    </source>
</evidence>
<dbReference type="GO" id="GO:0003724">
    <property type="term" value="F:RNA helicase activity"/>
    <property type="evidence" value="ECO:0007669"/>
    <property type="project" value="InterPro"/>
</dbReference>
<dbReference type="EMBL" id="AUWU02000002">
    <property type="protein sequence ID" value="KAH0576631.1"/>
    <property type="molecule type" value="Genomic_DNA"/>
</dbReference>
<dbReference type="VEuPathDB" id="GiardiaDB:SS50377_22195"/>
<feature type="domain" description="Helicase C-terminal" evidence="8">
    <location>
        <begin position="247"/>
        <end position="419"/>
    </location>
</feature>
<dbReference type="PROSITE" id="PS51195">
    <property type="entry name" value="Q_MOTIF"/>
    <property type="match status" value="1"/>
</dbReference>
<feature type="region of interest" description="Disordered" evidence="6">
    <location>
        <begin position="517"/>
        <end position="552"/>
    </location>
</feature>
<dbReference type="PROSITE" id="PS51192">
    <property type="entry name" value="HELICASE_ATP_BIND_1"/>
    <property type="match status" value="1"/>
</dbReference>
<dbReference type="EMBL" id="KI546089">
    <property type="protein sequence ID" value="EST45643.1"/>
    <property type="molecule type" value="Genomic_DNA"/>
</dbReference>
<dbReference type="GO" id="GO:0003676">
    <property type="term" value="F:nucleic acid binding"/>
    <property type="evidence" value="ECO:0007669"/>
    <property type="project" value="InterPro"/>
</dbReference>
<dbReference type="GO" id="GO:0005524">
    <property type="term" value="F:ATP binding"/>
    <property type="evidence" value="ECO:0007669"/>
    <property type="project" value="UniProtKB-KW"/>
</dbReference>
<keyword evidence="4" id="KW-0067">ATP-binding</keyword>
<sequence length="552" mass="62522">MSWKQFKLSQQLLTNIISLGWETPTQVQFQSIPLALTSRDILVSSHTGTGKTGSFLIPLIQRISLQTQQRRTQVLILSPTRELAEQTFKVAQLLGDKISTVALITSSGPVRAQEIVLSSCPQIVIATPGRLIDHIMNSLFMVNDIEVLVLDECDKMLELGFYKELLEIIKNLPEKRQTLLFSATAQAVSKIAGEALNKPMLIQVDPVKSIGKNIDQQFIILNNFMGLLDSTLKFHGIGEKYILKCCIIHQLLEKSLSGQKVIIFCNYKSSVKLLHYFLEKLGSRTIMFSGEMGQQQRTETINDFNEDFTPIISTDLLSRGIDIKQVDTVIQFEIGAPDSYIHRAGRTGRASLDGVAISIGYQKEVQILTQQLSKMKFNERVIDMIAFSKILSNIDTNFLEEINISIKEEEIVKQEKEIQRQIEKTSNIDKYSTEILSSEKRKWMLDTKEKHILQQLKDQVKQGSIKEKDAKQIIQNKGLKEQQRKLKNIAVAQKRASKNIASRLPEDLKSKIKKQKMEQRNYKGNNGAFNRNEVVKGTSLVETGKKSKKNGK</sequence>
<evidence type="ECO:0000313" key="11">
    <source>
        <dbReference type="EMBL" id="KAH0576631.1"/>
    </source>
</evidence>
<dbReference type="InterPro" id="IPR014014">
    <property type="entry name" value="RNA_helicase_DEAD_Q_motif"/>
</dbReference>
<keyword evidence="12" id="KW-1185">Reference proteome</keyword>
<name>V6LN47_9EUKA</name>
<dbReference type="PROSITE" id="PS51194">
    <property type="entry name" value="HELICASE_CTER"/>
    <property type="match status" value="1"/>
</dbReference>
<feature type="domain" description="Helicase ATP-binding" evidence="7">
    <location>
        <begin position="32"/>
        <end position="203"/>
    </location>
</feature>
<evidence type="ECO:0000259" key="9">
    <source>
        <dbReference type="PROSITE" id="PS51195"/>
    </source>
</evidence>
<dbReference type="AlphaFoldDB" id="V6LN47"/>
<dbReference type="Pfam" id="PF00270">
    <property type="entry name" value="DEAD"/>
    <property type="match status" value="1"/>
</dbReference>
<dbReference type="Pfam" id="PF00271">
    <property type="entry name" value="Helicase_C"/>
    <property type="match status" value="1"/>
</dbReference>
<dbReference type="InterPro" id="IPR001650">
    <property type="entry name" value="Helicase_C-like"/>
</dbReference>
<dbReference type="Proteomes" id="UP000018208">
    <property type="component" value="Unassembled WGS sequence"/>
</dbReference>
<evidence type="ECO:0000256" key="3">
    <source>
        <dbReference type="ARBA" id="ARBA00022806"/>
    </source>
</evidence>
<dbReference type="OrthoDB" id="10259843at2759"/>
<proteinExistence type="predicted"/>
<dbReference type="InterPro" id="IPR027417">
    <property type="entry name" value="P-loop_NTPase"/>
</dbReference>
<reference evidence="11" key="2">
    <citation type="submission" date="2020-12" db="EMBL/GenBank/DDBJ databases">
        <title>New Spironucleus salmonicida genome in near-complete chromosomes.</title>
        <authorList>
            <person name="Xu F."/>
            <person name="Kurt Z."/>
            <person name="Jimenez-Gonzalez A."/>
            <person name="Astvaldsson A."/>
            <person name="Andersson J.O."/>
            <person name="Svard S.G."/>
        </authorList>
    </citation>
    <scope>NUCLEOTIDE SEQUENCE</scope>
    <source>
        <strain evidence="11">ATCC 50377</strain>
    </source>
</reference>
<evidence type="ECO:0000313" key="10">
    <source>
        <dbReference type="EMBL" id="EST45643.1"/>
    </source>
</evidence>
<dbReference type="CDD" id="cd18787">
    <property type="entry name" value="SF2_C_DEAD"/>
    <property type="match status" value="1"/>
</dbReference>
<feature type="domain" description="DEAD-box RNA helicase Q" evidence="9">
    <location>
        <begin position="1"/>
        <end position="29"/>
    </location>
</feature>
<protein>
    <submittedName>
        <fullName evidence="10">ATP-dependent RNA helicase</fullName>
    </submittedName>
</protein>
<dbReference type="InterPro" id="IPR044742">
    <property type="entry name" value="DEAD/DEAH_RhlB"/>
</dbReference>